<dbReference type="EMBL" id="JACHMK010000001">
    <property type="protein sequence ID" value="MBB6333795.1"/>
    <property type="molecule type" value="Genomic_DNA"/>
</dbReference>
<name>A0A923E3C7_9ACTO</name>
<gene>
    <name evidence="2" type="ORF">HD592_000360</name>
</gene>
<proteinExistence type="predicted"/>
<protein>
    <submittedName>
        <fullName evidence="2">Uncharacterized protein</fullName>
    </submittedName>
</protein>
<sequence length="362" mass="38515">MSDAFDTTIPGIPADLHEASSWFEDCFNSLEEVQDCLVHAASIREVAWQGASSDAYYEVCGALSTLILEIQARLREGADILQTYGDQLHRAQRDMTEILDEAEAGGLVTDGPLIQHPFLTVDPAQYADPSFAGEVELAERRARLYEHLESEAENAANELETWVAEYLIPFENKIRAIDLNGLLSDLAQNLGIAAVEVSGSVLIANAESLSNEAASLANRADNAAKFSPLKDIGFPSRKAQALSRAAGSHLASSRLSHVLGKGLGGLSSLGDVLLTANSIWTSDNSSAEVVEAGSGAITTAAVLGLDIAGPIPAIAAGGVAAFGGKKLYQNAASLETQEDLDDLIDRTIDKIDDEWDRISNDY</sequence>
<accession>A0A923E3C7</accession>
<organism evidence="2 3">
    <name type="scientific">Schaalia hyovaginalis</name>
    <dbReference type="NCBI Taxonomy" id="29316"/>
    <lineage>
        <taxon>Bacteria</taxon>
        <taxon>Bacillati</taxon>
        <taxon>Actinomycetota</taxon>
        <taxon>Actinomycetes</taxon>
        <taxon>Actinomycetales</taxon>
        <taxon>Actinomycetaceae</taxon>
        <taxon>Schaalia</taxon>
    </lineage>
</organism>
<evidence type="ECO:0000313" key="2">
    <source>
        <dbReference type="EMBL" id="MBB6333795.1"/>
    </source>
</evidence>
<comment type="caution">
    <text evidence="2">The sequence shown here is derived from an EMBL/GenBank/DDBJ whole genome shotgun (WGS) entry which is preliminary data.</text>
</comment>
<dbReference type="RefSeq" id="WP_184451467.1">
    <property type="nucleotide sequence ID" value="NZ_JACHMK010000001.1"/>
</dbReference>
<reference evidence="2" key="1">
    <citation type="submission" date="2020-08" db="EMBL/GenBank/DDBJ databases">
        <title>Sequencing the genomes of 1000 actinobacteria strains.</title>
        <authorList>
            <person name="Klenk H.-P."/>
        </authorList>
    </citation>
    <scope>NUCLEOTIDE SEQUENCE</scope>
    <source>
        <strain evidence="2">DSM 10695</strain>
    </source>
</reference>
<keyword evidence="3" id="KW-1185">Reference proteome</keyword>
<dbReference type="Proteomes" id="UP000617426">
    <property type="component" value="Unassembled WGS sequence"/>
</dbReference>
<keyword evidence="1" id="KW-0175">Coiled coil</keyword>
<evidence type="ECO:0000256" key="1">
    <source>
        <dbReference type="SAM" id="Coils"/>
    </source>
</evidence>
<dbReference type="AlphaFoldDB" id="A0A923E3C7"/>
<feature type="coiled-coil region" evidence="1">
    <location>
        <begin position="138"/>
        <end position="165"/>
    </location>
</feature>
<dbReference type="SUPFAM" id="SSF140453">
    <property type="entry name" value="EsxAB dimer-like"/>
    <property type="match status" value="1"/>
</dbReference>
<evidence type="ECO:0000313" key="3">
    <source>
        <dbReference type="Proteomes" id="UP000617426"/>
    </source>
</evidence>
<dbReference type="InterPro" id="IPR036689">
    <property type="entry name" value="ESAT-6-like_sf"/>
</dbReference>